<protein>
    <recommendedName>
        <fullName evidence="2">Reverse transcriptase domain-containing protein</fullName>
    </recommendedName>
</protein>
<dbReference type="SUPFAM" id="SSF56672">
    <property type="entry name" value="DNA/RNA polymerases"/>
    <property type="match status" value="1"/>
</dbReference>
<dbReference type="InterPro" id="IPR043502">
    <property type="entry name" value="DNA/RNA_pol_sf"/>
</dbReference>
<dbReference type="EMBL" id="BKCJ010020373">
    <property type="protein sequence ID" value="GEV32451.1"/>
    <property type="molecule type" value="Genomic_DNA"/>
</dbReference>
<evidence type="ECO:0000259" key="2">
    <source>
        <dbReference type="Pfam" id="PF00078"/>
    </source>
</evidence>
<evidence type="ECO:0000256" key="1">
    <source>
        <dbReference type="SAM" id="MobiDB-lite"/>
    </source>
</evidence>
<feature type="domain" description="Reverse transcriptase" evidence="2">
    <location>
        <begin position="1027"/>
        <end position="1144"/>
    </location>
</feature>
<feature type="region of interest" description="Disordered" evidence="1">
    <location>
        <begin position="1"/>
        <end position="39"/>
    </location>
</feature>
<dbReference type="PANTHER" id="PTHR33116">
    <property type="entry name" value="REVERSE TRANSCRIPTASE ZINC-BINDING DOMAIN-CONTAINING PROTEIN-RELATED-RELATED"/>
    <property type="match status" value="1"/>
</dbReference>
<evidence type="ECO:0000313" key="3">
    <source>
        <dbReference type="EMBL" id="GEV32451.1"/>
    </source>
</evidence>
<gene>
    <name evidence="3" type="ORF">Tci_104428</name>
</gene>
<proteinExistence type="predicted"/>
<organism evidence="3">
    <name type="scientific">Tanacetum cinerariifolium</name>
    <name type="common">Dalmatian daisy</name>
    <name type="synonym">Chrysanthemum cinerariifolium</name>
    <dbReference type="NCBI Taxonomy" id="118510"/>
    <lineage>
        <taxon>Eukaryota</taxon>
        <taxon>Viridiplantae</taxon>
        <taxon>Streptophyta</taxon>
        <taxon>Embryophyta</taxon>
        <taxon>Tracheophyta</taxon>
        <taxon>Spermatophyta</taxon>
        <taxon>Magnoliopsida</taxon>
        <taxon>eudicotyledons</taxon>
        <taxon>Gunneridae</taxon>
        <taxon>Pentapetalae</taxon>
        <taxon>asterids</taxon>
        <taxon>campanulids</taxon>
        <taxon>Asterales</taxon>
        <taxon>Asteraceae</taxon>
        <taxon>Asteroideae</taxon>
        <taxon>Anthemideae</taxon>
        <taxon>Anthemidinae</taxon>
        <taxon>Tanacetum</taxon>
    </lineage>
</organism>
<accession>A0A699GMM1</accession>
<feature type="region of interest" description="Disordered" evidence="1">
    <location>
        <begin position="107"/>
        <end position="128"/>
    </location>
</feature>
<comment type="caution">
    <text evidence="3">The sequence shown here is derived from an EMBL/GenBank/DDBJ whole genome shotgun (WGS) entry which is preliminary data.</text>
</comment>
<name>A0A699GMM1_TANCI</name>
<reference evidence="3" key="1">
    <citation type="journal article" date="2019" name="Sci. Rep.">
        <title>Draft genome of Tanacetum cinerariifolium, the natural source of mosquito coil.</title>
        <authorList>
            <person name="Yamashiro T."/>
            <person name="Shiraishi A."/>
            <person name="Satake H."/>
            <person name="Nakayama K."/>
        </authorList>
    </citation>
    <scope>NUCLEOTIDE SEQUENCE</scope>
</reference>
<dbReference type="Pfam" id="PF00078">
    <property type="entry name" value="RVT_1"/>
    <property type="match status" value="1"/>
</dbReference>
<sequence length="1513" mass="171693">MRDPDPKNPNSVPPPRGSDDVIKPKRVGNGGSVEGKLAPKYTFSISKPTVGSGRKNIKKGYKGRVLKRIMEGMEYDDAVGDVSDVRDGDKGIGDDVSVGMGGNCDVGRSVKKGVEDNRGPSVEEGLGDDGLFSATDTIEVCEIFQGSVAKNVEKLEKLANKNNTVGDIPVPFAENAILNPGFKGMAASGSNKLSRIPVRVNEKGNNVVDMDPLLEEGSKKWDLTLVGYFVGLKMSYAEISGHLRRMWRTHQLAEIITNDCGLYFIKFRLASSLGNPIIMDRITASMCEKAYGRASFARVLVEVDASKELAESIEVCYSSLGKSMNLRVEYAWKPPLCTHCKVFGHDFCTCKVRERTHEEKRSMEDDRKKIVACNMEENVKVNGGWQEVRRPVKNVASTSKNLGQQNDNRNIFGNRGGYNGRGRDGMFGRGGLSGGRGGMYQRENYEGVGKKFIPVRNVGHWVDKVHVMEGESSGSRVDKRIDGSFDKSGSVKKTIVKEGFNVRNSFEALVDETVEIGGEEWVQIKSKIDLACELGMQIDDNEKKRWSEDLSTYYVDKCEANIKKNMIAGLKWRIAKLQQDIVHINTYVSSVANDGAEKQCAGVMKKEGITRNQAYGKICDEIYKIRENWTDETIQQYEGLIGEKRKPLELLNSLRDEVSYVVEGNDGEMQETQLRKKIVNKICNEVFGDRVWVSNSVKSKKGCRIAVGWDPAIVTPVLLSQTSQIMHFLVKSNFDNNDIYVSFVYGEINAVGRRELWDNIRDHNNVAGVNDFRACVETVNIEDVKVMGLFFTWVQKRRDPNSVFPELKGRKNKAFRFLNYLTDKEFIDTVRDNWNIRVKGYDMFILAKRLQSLKKHMRDLNKKNGDVCEKVRKLKVELDRVQEALSRDPSIVYLREEELVYSESYRRAVTDEELLMKQKVIKSRIESVYDEYGNVFYNDDMGAKFIDPDSAVKLVKRISDKEIKMALFDIDDNKASGPNGYTSKFFKSAWSVVGKDRCAAIKEFFTSGKLLGELNTSIISLIPKVVVPKKVINYRPISCCNVVYKTISKVITNRLKRVLNGLVGENQSAFIPGRQISDNILLTQEFMRGYHWNVWHGSSRCAFKINIQYAYDTVNWKFLESILKCFGFHPIIINWIMICLTTASFSVCINDLISASVLRRGLDEFCLSSGLLPSLAKSEAFYGNVSNSVKYDISLVMPFKEGVLPVKYLGVPMVSKMITHRDCMVVIEVIRKRVGDWGNKSLSFAGMLQLISSILSSLQVYWSSLFLLPINTCNQIDRLLKNFLWMGGGSNKGIISVSWKDICKPKSQGGLGLRFAHLWNEALLAKHIWNVVSGKESLWVKWVNIYRLKGRSMWDVELYKGQSWCWKILLDLRDKVKRFIQVKIRNGKTCNVWFDKWQPNDPLGRLINHRVLEQAGMCLKNKVGVMIEGNEWVWPIEWDDRFEEVINISVPILEHDVNDKTVWVDKNGKEKLFSVKEVWKAVRIDCLKVIWMLLTMEGWLMEDNDSVKDAEDQ</sequence>
<dbReference type="PANTHER" id="PTHR33116:SF76">
    <property type="entry name" value="DUF4283 DOMAIN-CONTAINING PROTEIN"/>
    <property type="match status" value="1"/>
</dbReference>
<dbReference type="InterPro" id="IPR000477">
    <property type="entry name" value="RT_dom"/>
</dbReference>
<dbReference type="CDD" id="cd01650">
    <property type="entry name" value="RT_nLTR_like"/>
    <property type="match status" value="1"/>
</dbReference>